<evidence type="ECO:0000256" key="13">
    <source>
        <dbReference type="SAM" id="MobiDB-lite"/>
    </source>
</evidence>
<dbReference type="EMBL" id="JACMRX010000004">
    <property type="protein sequence ID" value="KAF7991788.1"/>
    <property type="molecule type" value="Genomic_DNA"/>
</dbReference>
<feature type="transmembrane region" description="Helical" evidence="14">
    <location>
        <begin position="474"/>
        <end position="493"/>
    </location>
</feature>
<keyword evidence="5" id="KW-0769">Symport</keyword>
<sequence>MGMFTAGVAGVGVFYIIILGVSVWTGASKRKKIRGKSLDDLILANRGLGTIMGILTLVATWIGGVFVHGTAESIYSKGLIWCQVPIGYSLSLLFGAFMFVKPMRKAEYVTMLDPFQQRYGARLGGLLFIPALVGDVFWTAALLKALSNTLSIVGGISNHHSVFASHLLVTIYIMFGGLYSPVTADVLQVICITIGLGIATPFAILNPAVSIDKNIGKKDWLGEIETRDYIEWIDGMLLLIFGGITFQGYFQRVLSIKNTTIAKTCSVIAMIYCLIISIPTGLMGLVARGTDWSIVEGFNRTFTSPTINDASILPIVLKSLTPQWIAFIGLGVISVTVMSSANSSVFGSSSMFTRNIYRMAIRPKATDKELSWILMITILLITFMATGIALTTRSVYYLSFLSSDLTYVILFPQLLAVIHWPSYIDTYGCLAGYIVSLFLRLTAGEKYIGLPVFIQYPYFDHKNQIQKFPFRTTAMLSAIVTQLIVSFITRNIFGGKTCCPRCCDFLGIYASGKSKEQNRVAQSSSGAALLCLNEGSAGRDSTDSQEDDRPSCEDSQNSEETMNYGNFTDRRDFTLRRGMSVQNTPVTKINRNYQKNQTQTPGRNRIPNTNLNNLDGQILGVRNLPINTTTNHHHITNDITANTIRLTNTNTMINNALQMSSSSSTNHTYGKLNNIEKAKEIERSGDRSTLELNLNLNLNQDISIGHVKKNLVGVKLVGMDGVTTLRRPSQGTFSPTPSVEMVHIMDRRQSGGSFGPASLSPVPGVEACKIHGTAVGGSGNDHCRIKRGIVRHHSFNDTGDRTLTTLARQPAYPSMPIRTDDCKMTIKRDKKLNGTIARHSSVADDKNHCGRGLLLSPTYNVFNPSNFFVCDDEAVSRF</sequence>
<feature type="transmembrane region" description="Helical" evidence="14">
    <location>
        <begin position="324"/>
        <end position="349"/>
    </location>
</feature>
<organism evidence="15 16">
    <name type="scientific">Aphidius gifuensis</name>
    <name type="common">Parasitoid wasp</name>
    <dbReference type="NCBI Taxonomy" id="684658"/>
    <lineage>
        <taxon>Eukaryota</taxon>
        <taxon>Metazoa</taxon>
        <taxon>Ecdysozoa</taxon>
        <taxon>Arthropoda</taxon>
        <taxon>Hexapoda</taxon>
        <taxon>Insecta</taxon>
        <taxon>Pterygota</taxon>
        <taxon>Neoptera</taxon>
        <taxon>Endopterygota</taxon>
        <taxon>Hymenoptera</taxon>
        <taxon>Apocrita</taxon>
        <taxon>Ichneumonoidea</taxon>
        <taxon>Braconidae</taxon>
        <taxon>Aphidiinae</taxon>
        <taxon>Aphidius</taxon>
    </lineage>
</organism>
<dbReference type="OrthoDB" id="546820at2759"/>
<keyword evidence="12" id="KW-0739">Sodium transport</keyword>
<keyword evidence="9" id="KW-0406">Ion transport</keyword>
<keyword evidence="3" id="KW-0813">Transport</keyword>
<evidence type="ECO:0000256" key="10">
    <source>
        <dbReference type="ARBA" id="ARBA00023136"/>
    </source>
</evidence>
<evidence type="ECO:0000256" key="9">
    <source>
        <dbReference type="ARBA" id="ARBA00023065"/>
    </source>
</evidence>
<feature type="region of interest" description="Disordered" evidence="13">
    <location>
        <begin position="535"/>
        <end position="569"/>
    </location>
</feature>
<feature type="transmembrane region" description="Helical" evidence="14">
    <location>
        <begin position="121"/>
        <end position="141"/>
    </location>
</feature>
<keyword evidence="8" id="KW-0915">Sodium</keyword>
<evidence type="ECO:0008006" key="17">
    <source>
        <dbReference type="Google" id="ProtNLM"/>
    </source>
</evidence>
<name>A0A835CS08_APHGI</name>
<feature type="transmembrane region" description="Helical" evidence="14">
    <location>
        <begin position="78"/>
        <end position="100"/>
    </location>
</feature>
<dbReference type="PROSITE" id="PS50283">
    <property type="entry name" value="NA_SOLUT_SYMP_3"/>
    <property type="match status" value="1"/>
</dbReference>
<feature type="compositionally biased region" description="Polar residues" evidence="13">
    <location>
        <begin position="553"/>
        <end position="566"/>
    </location>
</feature>
<dbReference type="GO" id="GO:0005886">
    <property type="term" value="C:plasma membrane"/>
    <property type="evidence" value="ECO:0007669"/>
    <property type="project" value="TreeGrafter"/>
</dbReference>
<dbReference type="Proteomes" id="UP000639338">
    <property type="component" value="Unassembled WGS sequence"/>
</dbReference>
<evidence type="ECO:0000313" key="16">
    <source>
        <dbReference type="Proteomes" id="UP000639338"/>
    </source>
</evidence>
<dbReference type="GO" id="GO:0005307">
    <property type="term" value="F:choline:sodium symporter activity"/>
    <property type="evidence" value="ECO:0007669"/>
    <property type="project" value="TreeGrafter"/>
</dbReference>
<evidence type="ECO:0000256" key="11">
    <source>
        <dbReference type="ARBA" id="ARBA00023180"/>
    </source>
</evidence>
<proteinExistence type="inferred from homology"/>
<feature type="transmembrane region" description="Helical" evidence="14">
    <location>
        <begin position="6"/>
        <end position="27"/>
    </location>
</feature>
<comment type="caution">
    <text evidence="15">The sequence shown here is derived from an EMBL/GenBank/DDBJ whole genome shotgun (WGS) entry which is preliminary data.</text>
</comment>
<keyword evidence="11" id="KW-0325">Glycoprotein</keyword>
<dbReference type="InterPro" id="IPR038377">
    <property type="entry name" value="Na/Glc_symporter_sf"/>
</dbReference>
<feature type="transmembrane region" description="Helical" evidence="14">
    <location>
        <begin position="161"/>
        <end position="179"/>
    </location>
</feature>
<dbReference type="InterPro" id="IPR052244">
    <property type="entry name" value="Choline_transporter"/>
</dbReference>
<dbReference type="InterPro" id="IPR001734">
    <property type="entry name" value="Na/solute_symporter"/>
</dbReference>
<feature type="transmembrane region" description="Helical" evidence="14">
    <location>
        <begin position="48"/>
        <end position="66"/>
    </location>
</feature>
<keyword evidence="10 14" id="KW-0472">Membrane</keyword>
<dbReference type="Gene3D" id="1.20.1730.10">
    <property type="entry name" value="Sodium/glucose cotransporter"/>
    <property type="match status" value="1"/>
</dbReference>
<evidence type="ECO:0000256" key="14">
    <source>
        <dbReference type="SAM" id="Phobius"/>
    </source>
</evidence>
<dbReference type="AlphaFoldDB" id="A0A835CS08"/>
<comment type="subcellular location">
    <subcellularLocation>
        <location evidence="1">Membrane</location>
        <topology evidence="1">Multi-pass membrane protein</topology>
    </subcellularLocation>
</comment>
<evidence type="ECO:0000256" key="7">
    <source>
        <dbReference type="ARBA" id="ARBA00022989"/>
    </source>
</evidence>
<protein>
    <recommendedName>
        <fullName evidence="17">High-affinity choline transporter 1</fullName>
    </recommendedName>
</protein>
<feature type="transmembrane region" description="Helical" evidence="14">
    <location>
        <begin position="370"/>
        <end position="390"/>
    </location>
</feature>
<feature type="transmembrane region" description="Helical" evidence="14">
    <location>
        <begin position="186"/>
        <end position="209"/>
    </location>
</feature>
<evidence type="ECO:0000313" key="15">
    <source>
        <dbReference type="EMBL" id="KAF7991788.1"/>
    </source>
</evidence>
<evidence type="ECO:0000256" key="2">
    <source>
        <dbReference type="ARBA" id="ARBA00006434"/>
    </source>
</evidence>
<evidence type="ECO:0000256" key="3">
    <source>
        <dbReference type="ARBA" id="ARBA00022448"/>
    </source>
</evidence>
<feature type="transmembrane region" description="Helical" evidence="14">
    <location>
        <begin position="261"/>
        <end position="282"/>
    </location>
</feature>
<comment type="similarity">
    <text evidence="2">Belongs to the sodium:solute symporter (SSF) (TC 2.A.21) family.</text>
</comment>
<dbReference type="CDD" id="cd11474">
    <property type="entry name" value="SLC5sbd_CHT"/>
    <property type="match status" value="1"/>
</dbReference>
<dbReference type="GO" id="GO:0008292">
    <property type="term" value="P:acetylcholine biosynthetic process"/>
    <property type="evidence" value="ECO:0007669"/>
    <property type="project" value="TreeGrafter"/>
</dbReference>
<keyword evidence="16" id="KW-1185">Reference proteome</keyword>
<evidence type="ECO:0000256" key="5">
    <source>
        <dbReference type="ARBA" id="ARBA00022847"/>
    </source>
</evidence>
<keyword evidence="7 14" id="KW-1133">Transmembrane helix</keyword>
<dbReference type="PANTHER" id="PTHR45897:SF4">
    <property type="entry name" value="HIGH-AFFINITY CHOLINE TRANSPORTER 1"/>
    <property type="match status" value="1"/>
</dbReference>
<evidence type="ECO:0000256" key="6">
    <source>
        <dbReference type="ARBA" id="ARBA00022979"/>
    </source>
</evidence>
<keyword evidence="6" id="KW-0530">Neurotransmitter biosynthesis</keyword>
<accession>A0A835CS08</accession>
<gene>
    <name evidence="15" type="ORF">HCN44_010589</name>
</gene>
<evidence type="ECO:0000256" key="1">
    <source>
        <dbReference type="ARBA" id="ARBA00004141"/>
    </source>
</evidence>
<keyword evidence="4 14" id="KW-0812">Transmembrane</keyword>
<dbReference type="Pfam" id="PF00474">
    <property type="entry name" value="SSF"/>
    <property type="match status" value="1"/>
</dbReference>
<evidence type="ECO:0000256" key="8">
    <source>
        <dbReference type="ARBA" id="ARBA00023053"/>
    </source>
</evidence>
<evidence type="ECO:0000256" key="12">
    <source>
        <dbReference type="ARBA" id="ARBA00023201"/>
    </source>
</evidence>
<dbReference type="PANTHER" id="PTHR45897">
    <property type="entry name" value="HIGH-AFFINITY CHOLINE TRANSPORTER 1"/>
    <property type="match status" value="1"/>
</dbReference>
<feature type="transmembrane region" description="Helical" evidence="14">
    <location>
        <begin position="229"/>
        <end position="249"/>
    </location>
</feature>
<evidence type="ECO:0000256" key="4">
    <source>
        <dbReference type="ARBA" id="ARBA00022692"/>
    </source>
</evidence>
<reference evidence="15 16" key="1">
    <citation type="submission" date="2020-08" db="EMBL/GenBank/DDBJ databases">
        <title>Aphidius gifuensis genome sequencing and assembly.</title>
        <authorList>
            <person name="Du Z."/>
        </authorList>
    </citation>
    <scope>NUCLEOTIDE SEQUENCE [LARGE SCALE GENOMIC DNA]</scope>
    <source>
        <strain evidence="15">YNYX2018</strain>
        <tissue evidence="15">Adults</tissue>
    </source>
</reference>